<feature type="modified residue" description="4-aspartylphosphate" evidence="2">
    <location>
        <position position="60"/>
    </location>
</feature>
<organism evidence="4 5">
    <name type="scientific">Treponema ruminis</name>
    <dbReference type="NCBI Taxonomy" id="744515"/>
    <lineage>
        <taxon>Bacteria</taxon>
        <taxon>Pseudomonadati</taxon>
        <taxon>Spirochaetota</taxon>
        <taxon>Spirochaetia</taxon>
        <taxon>Spirochaetales</taxon>
        <taxon>Treponemataceae</taxon>
        <taxon>Treponema</taxon>
    </lineage>
</organism>
<keyword evidence="2" id="KW-0597">Phosphoprotein</keyword>
<dbReference type="CDD" id="cd17535">
    <property type="entry name" value="REC_NarL-like"/>
    <property type="match status" value="1"/>
</dbReference>
<comment type="caution">
    <text evidence="4">The sequence shown here is derived from an EMBL/GenBank/DDBJ whole genome shotgun (WGS) entry which is preliminary data.</text>
</comment>
<dbReference type="SMART" id="SM00448">
    <property type="entry name" value="REC"/>
    <property type="match status" value="1"/>
</dbReference>
<dbReference type="Gene3D" id="3.40.50.2300">
    <property type="match status" value="1"/>
</dbReference>
<accession>A0A7W8GB69</accession>
<reference evidence="4 5" key="1">
    <citation type="submission" date="2020-08" db="EMBL/GenBank/DDBJ databases">
        <title>Genomic Encyclopedia of Type Strains, Phase IV (KMG-IV): sequencing the most valuable type-strain genomes for metagenomic binning, comparative biology and taxonomic classification.</title>
        <authorList>
            <person name="Goeker M."/>
        </authorList>
    </citation>
    <scope>NUCLEOTIDE SEQUENCE [LARGE SCALE GENOMIC DNA]</scope>
    <source>
        <strain evidence="4 5">DSM 103462</strain>
    </source>
</reference>
<gene>
    <name evidence="4" type="ORF">HNP76_002625</name>
</gene>
<evidence type="ECO:0000256" key="1">
    <source>
        <dbReference type="ARBA" id="ARBA00023125"/>
    </source>
</evidence>
<keyword evidence="1 4" id="KW-0238">DNA-binding</keyword>
<sequence>MKHSFFVIEDHSLTNLGIRELLQNNTDLSCEGFAMSEEEAFEKLTELDMKGSLPKVLVLDLFLGEDSGIDVLREVKKHFPSIGVVVYSMYSNPGIVSLVLENGGNGFVSKSSPESELVDAIKEVSAGGSHIQSSLVEPLHTFKNLFQSLTKGEQFVLNKVIERFELNRIAEEMKVPVARVEIFLSRICAKTGCHNHEELIAQFG</sequence>
<dbReference type="InterPro" id="IPR058245">
    <property type="entry name" value="NreC/VraR/RcsB-like_REC"/>
</dbReference>
<dbReference type="SUPFAM" id="SSF52172">
    <property type="entry name" value="CheY-like"/>
    <property type="match status" value="1"/>
</dbReference>
<dbReference type="GO" id="GO:0006355">
    <property type="term" value="P:regulation of DNA-templated transcription"/>
    <property type="evidence" value="ECO:0007669"/>
    <property type="project" value="InterPro"/>
</dbReference>
<dbReference type="GO" id="GO:0003677">
    <property type="term" value="F:DNA binding"/>
    <property type="evidence" value="ECO:0007669"/>
    <property type="project" value="UniProtKB-KW"/>
</dbReference>
<dbReference type="GO" id="GO:0000160">
    <property type="term" value="P:phosphorelay signal transduction system"/>
    <property type="evidence" value="ECO:0007669"/>
    <property type="project" value="InterPro"/>
</dbReference>
<evidence type="ECO:0000256" key="2">
    <source>
        <dbReference type="PROSITE-ProRule" id="PRU00169"/>
    </source>
</evidence>
<dbReference type="PANTHER" id="PTHR43214:SF43">
    <property type="entry name" value="TWO-COMPONENT RESPONSE REGULATOR"/>
    <property type="match status" value="1"/>
</dbReference>
<dbReference type="Pfam" id="PF00072">
    <property type="entry name" value="Response_reg"/>
    <property type="match status" value="1"/>
</dbReference>
<dbReference type="InterPro" id="IPR011006">
    <property type="entry name" value="CheY-like_superfamily"/>
</dbReference>
<protein>
    <submittedName>
        <fullName evidence="4">DNA-binding NarL/FixJ family response regulator</fullName>
    </submittedName>
</protein>
<dbReference type="SUPFAM" id="SSF46894">
    <property type="entry name" value="C-terminal effector domain of the bipartite response regulators"/>
    <property type="match status" value="1"/>
</dbReference>
<dbReference type="PROSITE" id="PS50110">
    <property type="entry name" value="RESPONSE_REGULATORY"/>
    <property type="match status" value="1"/>
</dbReference>
<dbReference type="PANTHER" id="PTHR43214">
    <property type="entry name" value="TWO-COMPONENT RESPONSE REGULATOR"/>
    <property type="match status" value="1"/>
</dbReference>
<keyword evidence="5" id="KW-1185">Reference proteome</keyword>
<evidence type="ECO:0000313" key="4">
    <source>
        <dbReference type="EMBL" id="MBB5227227.1"/>
    </source>
</evidence>
<dbReference type="InterPro" id="IPR001789">
    <property type="entry name" value="Sig_transdc_resp-reg_receiver"/>
</dbReference>
<dbReference type="AlphaFoldDB" id="A0A7W8GB69"/>
<proteinExistence type="predicted"/>
<dbReference type="RefSeq" id="WP_184661260.1">
    <property type="nucleotide sequence ID" value="NZ_CP031518.1"/>
</dbReference>
<name>A0A7W8GB69_9SPIR</name>
<dbReference type="Proteomes" id="UP000518887">
    <property type="component" value="Unassembled WGS sequence"/>
</dbReference>
<dbReference type="EMBL" id="JACHFQ010000009">
    <property type="protein sequence ID" value="MBB5227227.1"/>
    <property type="molecule type" value="Genomic_DNA"/>
</dbReference>
<dbReference type="InterPro" id="IPR039420">
    <property type="entry name" value="WalR-like"/>
</dbReference>
<dbReference type="InterPro" id="IPR016032">
    <property type="entry name" value="Sig_transdc_resp-reg_C-effctor"/>
</dbReference>
<feature type="domain" description="Response regulatory" evidence="3">
    <location>
        <begin position="4"/>
        <end position="125"/>
    </location>
</feature>
<evidence type="ECO:0000259" key="3">
    <source>
        <dbReference type="PROSITE" id="PS50110"/>
    </source>
</evidence>
<evidence type="ECO:0000313" key="5">
    <source>
        <dbReference type="Proteomes" id="UP000518887"/>
    </source>
</evidence>